<dbReference type="Proteomes" id="UP000474757">
    <property type="component" value="Unassembled WGS sequence"/>
</dbReference>
<organism evidence="1 2">
    <name type="scientific">Pseudoroseicyclus tamaricis</name>
    <dbReference type="NCBI Taxonomy" id="2705421"/>
    <lineage>
        <taxon>Bacteria</taxon>
        <taxon>Pseudomonadati</taxon>
        <taxon>Pseudomonadota</taxon>
        <taxon>Alphaproteobacteria</taxon>
        <taxon>Rhodobacterales</taxon>
        <taxon>Paracoccaceae</taxon>
        <taxon>Pseudoroseicyclus</taxon>
    </lineage>
</organism>
<name>A0A6B2JM27_9RHOB</name>
<gene>
    <name evidence="1" type="ORF">GZA08_16825</name>
</gene>
<sequence>MLAAAAVPVALWHRHEMQRRYWRGTGVDARRGRRPGEGSTPPRCAIVAELVERVRLPDYGDFSEGPVPVELFVANIVRGGIRKHLGRNGPPDIEALGDPAIVSLWLVLQGVTAPADEAEAALAQLREPAPIRQLRRTAEEIASARARYVHERHAYDLALQHWEEAGHVNPGSHGLLGFVLDQAEADPALWHAIATEIDLDDGDQLKTVLWAISQPECNPGTLAAFLSAIVSSRKLPELVKKDRASPGMALSKRICLALKRWDAGWPGAPWAAPSQRHAAATATSWAAAVRATEAEVGPLDWPEPKGLFRAWRNPVDVEGRHHWDPELGLMHPRPRETDFVTYKDDA</sequence>
<dbReference type="RefSeq" id="WP_163895777.1">
    <property type="nucleotide sequence ID" value="NZ_JAAGAB010000004.1"/>
</dbReference>
<keyword evidence="2" id="KW-1185">Reference proteome</keyword>
<proteinExistence type="predicted"/>
<comment type="caution">
    <text evidence="1">The sequence shown here is derived from an EMBL/GenBank/DDBJ whole genome shotgun (WGS) entry which is preliminary data.</text>
</comment>
<reference evidence="1 2" key="1">
    <citation type="submission" date="2020-02" db="EMBL/GenBank/DDBJ databases">
        <title>Pseudoroseicyclus tamarix, sp. nov., isolated from offshore sediment of a Tamarix chinensis forest.</title>
        <authorList>
            <person name="Gai Y."/>
        </authorList>
    </citation>
    <scope>NUCLEOTIDE SEQUENCE [LARGE SCALE GENOMIC DNA]</scope>
    <source>
        <strain evidence="1 2">CLL3-39</strain>
    </source>
</reference>
<evidence type="ECO:0000313" key="2">
    <source>
        <dbReference type="Proteomes" id="UP000474757"/>
    </source>
</evidence>
<dbReference type="AlphaFoldDB" id="A0A6B2JM27"/>
<accession>A0A6B2JM27</accession>
<protein>
    <submittedName>
        <fullName evidence="1">Uncharacterized protein</fullName>
    </submittedName>
</protein>
<evidence type="ECO:0000313" key="1">
    <source>
        <dbReference type="EMBL" id="NDV02633.1"/>
    </source>
</evidence>
<dbReference type="EMBL" id="JAAGAB010000004">
    <property type="protein sequence ID" value="NDV02633.1"/>
    <property type="molecule type" value="Genomic_DNA"/>
</dbReference>